<sequence length="219" mass="24586">MPKAIIRHTRTDDIPALVALQKKSYPPSMPPWSPTKFEHQIEIFPQGQIVAERDGCIVGCASSLIVAWDDWCDAHTWKEITASGTFDNHNPEGRTLYGAEVFVDPDIRGAGLGHALYEGRRELCRAMNLRRIIACGRLPGYHVHAAEMSAEDYAKRVVWGDFHDPVLGFQLHEGFDYCGVIEGYLPEDRESGGNASLIVWRNPDYDPDKPTLIPEEDIL</sequence>
<dbReference type="SUPFAM" id="SSF55729">
    <property type="entry name" value="Acyl-CoA N-acyltransferases (Nat)"/>
    <property type="match status" value="1"/>
</dbReference>
<gene>
    <name evidence="2" type="ORF">SAMN05421881_103118</name>
</gene>
<name>A0A1H3J8N4_9PROT</name>
<feature type="domain" description="N-acetyltransferase" evidence="1">
    <location>
        <begin position="4"/>
        <end position="190"/>
    </location>
</feature>
<dbReference type="EMBL" id="FNOY01000031">
    <property type="protein sequence ID" value="SDY36353.1"/>
    <property type="molecule type" value="Genomic_DNA"/>
</dbReference>
<evidence type="ECO:0000259" key="1">
    <source>
        <dbReference type="PROSITE" id="PS51186"/>
    </source>
</evidence>
<organism evidence="2 3">
    <name type="scientific">Nitrosomonas halophila</name>
    <dbReference type="NCBI Taxonomy" id="44576"/>
    <lineage>
        <taxon>Bacteria</taxon>
        <taxon>Pseudomonadati</taxon>
        <taxon>Pseudomonadota</taxon>
        <taxon>Betaproteobacteria</taxon>
        <taxon>Nitrosomonadales</taxon>
        <taxon>Nitrosomonadaceae</taxon>
        <taxon>Nitrosomonas</taxon>
    </lineage>
</organism>
<keyword evidence="2" id="KW-0808">Transferase</keyword>
<dbReference type="AlphaFoldDB" id="A0A1H3J8N4"/>
<dbReference type="Gene3D" id="3.40.630.30">
    <property type="match status" value="1"/>
</dbReference>
<dbReference type="PROSITE" id="PS51186">
    <property type="entry name" value="GNAT"/>
    <property type="match status" value="1"/>
</dbReference>
<evidence type="ECO:0000313" key="3">
    <source>
        <dbReference type="Proteomes" id="UP000198640"/>
    </source>
</evidence>
<dbReference type="Proteomes" id="UP000198640">
    <property type="component" value="Unassembled WGS sequence"/>
</dbReference>
<dbReference type="InterPro" id="IPR016181">
    <property type="entry name" value="Acyl_CoA_acyltransferase"/>
</dbReference>
<dbReference type="RefSeq" id="WP_090414225.1">
    <property type="nucleotide sequence ID" value="NZ_FNOY01000031.1"/>
</dbReference>
<keyword evidence="3" id="KW-1185">Reference proteome</keyword>
<dbReference type="CDD" id="cd04301">
    <property type="entry name" value="NAT_SF"/>
    <property type="match status" value="1"/>
</dbReference>
<reference evidence="2 3" key="1">
    <citation type="submission" date="2016-10" db="EMBL/GenBank/DDBJ databases">
        <authorList>
            <person name="de Groot N.N."/>
        </authorList>
    </citation>
    <scope>NUCLEOTIDE SEQUENCE [LARGE SCALE GENOMIC DNA]</scope>
    <source>
        <strain evidence="2 3">Nm1</strain>
    </source>
</reference>
<dbReference type="STRING" id="44576.SAMN05421881_103118"/>
<evidence type="ECO:0000313" key="2">
    <source>
        <dbReference type="EMBL" id="SDY36353.1"/>
    </source>
</evidence>
<protein>
    <submittedName>
        <fullName evidence="2">Acetyltransferase (GNAT) family protein</fullName>
    </submittedName>
</protein>
<dbReference type="Pfam" id="PF00583">
    <property type="entry name" value="Acetyltransf_1"/>
    <property type="match status" value="1"/>
</dbReference>
<proteinExistence type="predicted"/>
<dbReference type="GO" id="GO:0016747">
    <property type="term" value="F:acyltransferase activity, transferring groups other than amino-acyl groups"/>
    <property type="evidence" value="ECO:0007669"/>
    <property type="project" value="InterPro"/>
</dbReference>
<dbReference type="InterPro" id="IPR000182">
    <property type="entry name" value="GNAT_dom"/>
</dbReference>
<accession>A0A1H3J8N4</accession>
<dbReference type="OrthoDB" id="9811121at2"/>